<proteinExistence type="predicted"/>
<sequence length="929" mass="106667">MSKTPQVSEFVLSNIHPLVQSFLERTTVEQWESFVLGRPDDATTILVAELILEIIANLSNSVVTTLKSHTRTSEERVLTKLEETLPQVLSEALGIQDEVDSDGLQTLTDTIQKEVRANLNSSRASSEKGTPNQRITPTSRINVMIVQLVELFKKFSDKIRTFIGPRPHKTNVDRIPSSREGFLLKDNISPMAEGIRNEMDYAFQDVFRPLMVDLPGDECKELQHEISDEIGIVAEELSIFSDKSPETLAVKPAGKKIKAFFAKCFAKVCLMRIFAKLKRKHPVLQAEAKSESVETILEKLSTQFLDQEDDKAEREDALVQVFTDLSGNKVLDFNQELSNEIYRHSVPEAAPPSVEREVQSEVQADIRSKSWVFVALMNWYVKTQVKWVIDRVMVPFGGKSEVNLVPEQVTYDEGQRAKNKSYVMYIIEKVVNAVRLDARMLPLTLHEFVNNLSEIVWEKVKDEQFYTDSDVFKNLEKNIKKLLYKVLGCPEKRKHPVLQAEAKSESVETILEKLSTQFLDQEDDKAEREDALVQVFTDLSGNKVLDFNQELSNEIYRHSVPEAAPPSVEREVQSEVQADIRSKSWVFVALMNWYVKTQVKWVIDRVMVPFGGKSEVNLVPEQVTYDEGQRAKNKSYVMYIIEKVVNAVRLDARMLPLTLHEFVNNLSEIVWEKVKDEQFYTDSDVFNNLEKNIKKLLYKVLGCPEKAEAKSESVETILEKLSTQFLDQEDDKAEREDALVQVFTDLSGNKVLDFNQELSNEIYRHSVPEAAPPSVEREVQSEVQADIRSKSWVFVALMNWKERAKKSYVMYIIEKVVNAVRLDARMLPLTLHEFINNLSEIVWEKVKDEQFYTDSDVFNNLEKNIKKLLYKVLGCPEKVMFLIMCGDPVVVEQIMLIINKHLLTPRKRKCVIVRFFHSLGRALTFSRSS</sequence>
<keyword evidence="2" id="KW-1185">Reference proteome</keyword>
<name>A0A5C6MHT7_9TELE</name>
<evidence type="ECO:0000313" key="2">
    <source>
        <dbReference type="Proteomes" id="UP000324091"/>
    </source>
</evidence>
<protein>
    <submittedName>
        <fullName evidence="1">Uncharacterized protein</fullName>
    </submittedName>
</protein>
<dbReference type="EMBL" id="RHFK02000121">
    <property type="protein sequence ID" value="TWW54714.1"/>
    <property type="molecule type" value="Genomic_DNA"/>
</dbReference>
<accession>A0A5C6MHT7</accession>
<reference evidence="1 2" key="1">
    <citation type="submission" date="2019-04" db="EMBL/GenBank/DDBJ databases">
        <title>Chromosome genome assembly for Takifugu flavidus.</title>
        <authorList>
            <person name="Xiao S."/>
        </authorList>
    </citation>
    <scope>NUCLEOTIDE SEQUENCE [LARGE SCALE GENOMIC DNA]</scope>
    <source>
        <strain evidence="1">HTHZ2018</strain>
        <tissue evidence="1">Muscle</tissue>
    </source>
</reference>
<evidence type="ECO:0000313" key="1">
    <source>
        <dbReference type="EMBL" id="TWW54714.1"/>
    </source>
</evidence>
<comment type="caution">
    <text evidence="1">The sequence shown here is derived from an EMBL/GenBank/DDBJ whole genome shotgun (WGS) entry which is preliminary data.</text>
</comment>
<gene>
    <name evidence="1" type="ORF">D4764_0103440</name>
</gene>
<organism evidence="1 2">
    <name type="scientific">Takifugu flavidus</name>
    <name type="common">sansaifugu</name>
    <dbReference type="NCBI Taxonomy" id="433684"/>
    <lineage>
        <taxon>Eukaryota</taxon>
        <taxon>Metazoa</taxon>
        <taxon>Chordata</taxon>
        <taxon>Craniata</taxon>
        <taxon>Vertebrata</taxon>
        <taxon>Euteleostomi</taxon>
        <taxon>Actinopterygii</taxon>
        <taxon>Neopterygii</taxon>
        <taxon>Teleostei</taxon>
        <taxon>Neoteleostei</taxon>
        <taxon>Acanthomorphata</taxon>
        <taxon>Eupercaria</taxon>
        <taxon>Tetraodontiformes</taxon>
        <taxon>Tetradontoidea</taxon>
        <taxon>Tetraodontidae</taxon>
        <taxon>Takifugu</taxon>
    </lineage>
</organism>
<dbReference type="Proteomes" id="UP000324091">
    <property type="component" value="Unassembled WGS sequence"/>
</dbReference>
<dbReference type="AlphaFoldDB" id="A0A5C6MHT7"/>